<dbReference type="InterPro" id="IPR004614">
    <property type="entry name" value="P_AcTrfase"/>
</dbReference>
<dbReference type="Pfam" id="PF01515">
    <property type="entry name" value="PTA_PTB"/>
    <property type="match status" value="1"/>
</dbReference>
<dbReference type="eggNOG" id="COG0280">
    <property type="taxonomic scope" value="Bacteria"/>
</dbReference>
<comment type="catalytic activity">
    <reaction evidence="1">
        <text>acetyl-CoA + phosphate = acetyl phosphate + CoA</text>
        <dbReference type="Rhea" id="RHEA:19521"/>
        <dbReference type="ChEBI" id="CHEBI:22191"/>
        <dbReference type="ChEBI" id="CHEBI:43474"/>
        <dbReference type="ChEBI" id="CHEBI:57287"/>
        <dbReference type="ChEBI" id="CHEBI:57288"/>
        <dbReference type="EC" id="2.3.1.8"/>
    </reaction>
</comment>
<dbReference type="HOGENOM" id="CLU_019723_0_0_11"/>
<organism evidence="9 10">
    <name type="scientific">Corynebacterium maris DSM 45190</name>
    <dbReference type="NCBI Taxonomy" id="1224163"/>
    <lineage>
        <taxon>Bacteria</taxon>
        <taxon>Bacillati</taxon>
        <taxon>Actinomycetota</taxon>
        <taxon>Actinomycetes</taxon>
        <taxon>Mycobacteriales</taxon>
        <taxon>Corynebacteriaceae</taxon>
        <taxon>Corynebacterium</taxon>
    </lineage>
</organism>
<keyword evidence="6" id="KW-0012">Acyltransferase</keyword>
<protein>
    <recommendedName>
        <fullName evidence="4">Phosphate acetyltransferase</fullName>
        <ecNumber evidence="3">2.3.1.8</ecNumber>
    </recommendedName>
    <alternativeName>
        <fullName evidence="7">Phosphotransacetylase</fullName>
    </alternativeName>
</protein>
<dbReference type="Gene3D" id="3.40.50.10750">
    <property type="entry name" value="Isocitrate/Isopropylmalate dehydrogenase-like"/>
    <property type="match status" value="1"/>
</dbReference>
<dbReference type="PATRIC" id="fig|1224163.3.peg.2321"/>
<evidence type="ECO:0000256" key="3">
    <source>
        <dbReference type="ARBA" id="ARBA00012707"/>
    </source>
</evidence>
<dbReference type="InterPro" id="IPR042113">
    <property type="entry name" value="P_AcTrfase_dom1"/>
</dbReference>
<dbReference type="Gene3D" id="3.40.50.10950">
    <property type="match status" value="1"/>
</dbReference>
<comment type="pathway">
    <text evidence="2">Metabolic intermediate biosynthesis; acetyl-CoA biosynthesis; acetyl-CoA from acetate: step 2/2.</text>
</comment>
<evidence type="ECO:0000259" key="8">
    <source>
        <dbReference type="Pfam" id="PF01515"/>
    </source>
</evidence>
<keyword evidence="10" id="KW-1185">Reference proteome</keyword>
<evidence type="ECO:0000256" key="6">
    <source>
        <dbReference type="ARBA" id="ARBA00023315"/>
    </source>
</evidence>
<dbReference type="InterPro" id="IPR042112">
    <property type="entry name" value="P_AcTrfase_dom2"/>
</dbReference>
<accession>S5TM47</accession>
<sequence length="454" mass="48100">MSDNRSVLLTVEGRSFDGIDLDGLASGNHLLRVDLGELAGLAAVIDSAADRSDIFYVGTGNLDFDARAAAAIGVPLLIAYDRSGPHVERAIRQATDLGAVVAEACDGHRLAWAVGPALEVEAPQVMSQAVFEHRLLNKAKRIGAHIVLPEGEDSRILRAAHRLLADDIARLTILGNPDQVNVRAEELGLDLSKADILNHHTSDLAERFARTFVELRKKKGVTLDQARETMKDVSYFATMMVHEGIADGMVSGAVNTTAHTIKPALQIIKTTPEASVVSSIFLMVFEGHHWAFGDCAVNINPTAEQLGEIAVVSARTASQFDIDPRVAMLSYSSGTSASGPEVDRTTTAVEKARELNPGLLVDGPLQFDAAVDPGVAAKKMPDSDVAGRATVFVFPDLESGNIGYKAVQRTADALAVGPILQGLKKPVNDLSRGATVPDIVNTVAVTAVQAGEGK</sequence>
<keyword evidence="5" id="KW-0808">Transferase</keyword>
<dbReference type="SUPFAM" id="SSF53659">
    <property type="entry name" value="Isocitrate/Isopropylmalate dehydrogenase-like"/>
    <property type="match status" value="1"/>
</dbReference>
<evidence type="ECO:0000256" key="5">
    <source>
        <dbReference type="ARBA" id="ARBA00022679"/>
    </source>
</evidence>
<dbReference type="KEGG" id="cmd:B841_11505"/>
<evidence type="ECO:0000256" key="4">
    <source>
        <dbReference type="ARBA" id="ARBA00021528"/>
    </source>
</evidence>
<dbReference type="EMBL" id="CP003924">
    <property type="protein sequence ID" value="AGS35773.1"/>
    <property type="molecule type" value="Genomic_DNA"/>
</dbReference>
<reference evidence="9 10" key="1">
    <citation type="submission" date="2012-11" db="EMBL/GenBank/DDBJ databases">
        <title>The complete genome sequence of Corynebacterium maris Coryn-1 (=DSM 45190).</title>
        <authorList>
            <person name="Schaffert L."/>
            <person name="Albersmeier A."/>
            <person name="Kalinowski J."/>
            <person name="Ruckert C."/>
        </authorList>
    </citation>
    <scope>NUCLEOTIDE SEQUENCE [LARGE SCALE GENOMIC DNA]</scope>
    <source>
        <strain evidence="10">Coryn-1</strain>
    </source>
</reference>
<evidence type="ECO:0000256" key="2">
    <source>
        <dbReference type="ARBA" id="ARBA00004989"/>
    </source>
</evidence>
<dbReference type="NCBIfam" id="TIGR00651">
    <property type="entry name" value="pta"/>
    <property type="match status" value="1"/>
</dbReference>
<dbReference type="InterPro" id="IPR002505">
    <property type="entry name" value="PTA_PTB"/>
</dbReference>
<dbReference type="Proteomes" id="UP000015388">
    <property type="component" value="Chromosome"/>
</dbReference>
<dbReference type="STRING" id="1224163.B841_11505"/>
<evidence type="ECO:0000256" key="1">
    <source>
        <dbReference type="ARBA" id="ARBA00000705"/>
    </source>
</evidence>
<evidence type="ECO:0000256" key="7">
    <source>
        <dbReference type="ARBA" id="ARBA00031108"/>
    </source>
</evidence>
<dbReference type="PANTHER" id="PTHR43356:SF3">
    <property type="entry name" value="PHOSPHATE ACETYLTRANSFERASE"/>
    <property type="match status" value="1"/>
</dbReference>
<evidence type="ECO:0000313" key="10">
    <source>
        <dbReference type="Proteomes" id="UP000015388"/>
    </source>
</evidence>
<proteinExistence type="predicted"/>
<dbReference type="OrthoDB" id="9808984at2"/>
<dbReference type="NCBIfam" id="NF004167">
    <property type="entry name" value="PRK05632.1"/>
    <property type="match status" value="1"/>
</dbReference>
<dbReference type="RefSeq" id="WP_020935705.1">
    <property type="nucleotide sequence ID" value="NC_021915.1"/>
</dbReference>
<evidence type="ECO:0000313" key="9">
    <source>
        <dbReference type="EMBL" id="AGS35773.1"/>
    </source>
</evidence>
<dbReference type="NCBIfam" id="NF007233">
    <property type="entry name" value="PRK09653.1"/>
    <property type="match status" value="1"/>
</dbReference>
<name>S5TM47_9CORY</name>
<dbReference type="EC" id="2.3.1.8" evidence="3"/>
<dbReference type="PANTHER" id="PTHR43356">
    <property type="entry name" value="PHOSPHATE ACETYLTRANSFERASE"/>
    <property type="match status" value="1"/>
</dbReference>
<dbReference type="AlphaFoldDB" id="S5TM47"/>
<feature type="domain" description="Phosphate acetyl/butaryl transferase" evidence="8">
    <location>
        <begin position="131"/>
        <end position="447"/>
    </location>
</feature>
<dbReference type="GO" id="GO:0008959">
    <property type="term" value="F:phosphate acetyltransferase activity"/>
    <property type="evidence" value="ECO:0007669"/>
    <property type="project" value="UniProtKB-EC"/>
</dbReference>
<dbReference type="InterPro" id="IPR050500">
    <property type="entry name" value="Phos_Acetyltrans/Butyryltrans"/>
</dbReference>
<gene>
    <name evidence="9" type="primary">eutD</name>
    <name evidence="9" type="ORF">B841_11505</name>
</gene>